<reference evidence="1 2" key="1">
    <citation type="submission" date="2016-10" db="EMBL/GenBank/DDBJ databases">
        <authorList>
            <person name="de Groot N.N."/>
        </authorList>
    </citation>
    <scope>NUCLEOTIDE SEQUENCE [LARGE SCALE GENOMIC DNA]</scope>
    <source>
        <strain evidence="1 2">DSM 2872</strain>
    </source>
</reference>
<evidence type="ECO:0000313" key="2">
    <source>
        <dbReference type="Proteomes" id="UP000183469"/>
    </source>
</evidence>
<dbReference type="AlphaFoldDB" id="A0A1H3XTU5"/>
<protein>
    <recommendedName>
        <fullName evidence="3">DUF4160 domain-containing protein</fullName>
    </recommendedName>
</protein>
<gene>
    <name evidence="1" type="ORF">SAMN05660648_01618</name>
</gene>
<name>A0A1H3XTU5_SELRU</name>
<proteinExistence type="predicted"/>
<dbReference type="EMBL" id="FNQG01000006">
    <property type="protein sequence ID" value="SEA02291.1"/>
    <property type="molecule type" value="Genomic_DNA"/>
</dbReference>
<dbReference type="Pfam" id="PF13711">
    <property type="entry name" value="DUF4160"/>
    <property type="match status" value="1"/>
</dbReference>
<dbReference type="Proteomes" id="UP000183469">
    <property type="component" value="Unassembled WGS sequence"/>
</dbReference>
<organism evidence="1 2">
    <name type="scientific">Selenomonas ruminantium</name>
    <dbReference type="NCBI Taxonomy" id="971"/>
    <lineage>
        <taxon>Bacteria</taxon>
        <taxon>Bacillati</taxon>
        <taxon>Bacillota</taxon>
        <taxon>Negativicutes</taxon>
        <taxon>Selenomonadales</taxon>
        <taxon>Selenomonadaceae</taxon>
        <taxon>Selenomonas</taxon>
    </lineage>
</organism>
<evidence type="ECO:0000313" key="1">
    <source>
        <dbReference type="EMBL" id="SEA02291.1"/>
    </source>
</evidence>
<dbReference type="InterPro" id="IPR025427">
    <property type="entry name" value="DUF4160"/>
</dbReference>
<sequence length="84" mass="10001">MPKVCQFGKYIIFFWSNEANEPIHVHVCEGTPHADATKIWLDGMVRLAHNKSKIPMRDLNIIMRWLAANRQLIEDKWEKHFRNN</sequence>
<evidence type="ECO:0008006" key="3">
    <source>
        <dbReference type="Google" id="ProtNLM"/>
    </source>
</evidence>
<accession>A0A1H3XTU5</accession>
<dbReference type="RefSeq" id="WP_074672009.1">
    <property type="nucleotide sequence ID" value="NZ_FNQG01000006.1"/>
</dbReference>
<dbReference type="OrthoDB" id="122670at2"/>